<dbReference type="GO" id="GO:0045892">
    <property type="term" value="P:negative regulation of DNA-templated transcription"/>
    <property type="evidence" value="ECO:0007669"/>
    <property type="project" value="TreeGrafter"/>
</dbReference>
<dbReference type="InterPro" id="IPR000524">
    <property type="entry name" value="Tscrpt_reg_HTH_GntR"/>
</dbReference>
<dbReference type="InterPro" id="IPR036388">
    <property type="entry name" value="WH-like_DNA-bd_sf"/>
</dbReference>
<evidence type="ECO:0000256" key="2">
    <source>
        <dbReference type="ARBA" id="ARBA00023125"/>
    </source>
</evidence>
<dbReference type="InterPro" id="IPR050679">
    <property type="entry name" value="Bact_HTH_transcr_reg"/>
</dbReference>
<dbReference type="SMART" id="SM00345">
    <property type="entry name" value="HTH_GNTR"/>
    <property type="match status" value="1"/>
</dbReference>
<dbReference type="Gene3D" id="3.40.1410.10">
    <property type="entry name" value="Chorismate lyase-like"/>
    <property type="match status" value="1"/>
</dbReference>
<evidence type="ECO:0000259" key="4">
    <source>
        <dbReference type="PROSITE" id="PS50949"/>
    </source>
</evidence>
<dbReference type="InterPro" id="IPR036390">
    <property type="entry name" value="WH_DNA-bd_sf"/>
</dbReference>
<dbReference type="PANTHER" id="PTHR44846">
    <property type="entry name" value="MANNOSYL-D-GLYCERATE TRANSPORT/METABOLISM SYSTEM REPRESSOR MNGR-RELATED"/>
    <property type="match status" value="1"/>
</dbReference>
<dbReference type="SUPFAM" id="SSF46785">
    <property type="entry name" value="Winged helix' DNA-binding domain"/>
    <property type="match status" value="1"/>
</dbReference>
<dbReference type="PANTHER" id="PTHR44846:SF1">
    <property type="entry name" value="MANNOSYL-D-GLYCERATE TRANSPORT_METABOLISM SYSTEM REPRESSOR MNGR-RELATED"/>
    <property type="match status" value="1"/>
</dbReference>
<keyword evidence="3" id="KW-0804">Transcription</keyword>
<proteinExistence type="predicted"/>
<dbReference type="InterPro" id="IPR028978">
    <property type="entry name" value="Chorismate_lyase_/UTRA_dom_sf"/>
</dbReference>
<dbReference type="GO" id="GO:0003677">
    <property type="term" value="F:DNA binding"/>
    <property type="evidence" value="ECO:0007669"/>
    <property type="project" value="UniProtKB-KW"/>
</dbReference>
<dbReference type="GO" id="GO:0003700">
    <property type="term" value="F:DNA-binding transcription factor activity"/>
    <property type="evidence" value="ECO:0007669"/>
    <property type="project" value="InterPro"/>
</dbReference>
<dbReference type="SMART" id="SM00866">
    <property type="entry name" value="UTRA"/>
    <property type="match status" value="1"/>
</dbReference>
<organism evidence="5 6">
    <name type="scientific">Roseinatronobacter ekhonensis</name>
    <dbReference type="NCBI Taxonomy" id="254356"/>
    <lineage>
        <taxon>Bacteria</taxon>
        <taxon>Pseudomonadati</taxon>
        <taxon>Pseudomonadota</taxon>
        <taxon>Alphaproteobacteria</taxon>
        <taxon>Rhodobacterales</taxon>
        <taxon>Paracoccaceae</taxon>
        <taxon>Roseinatronobacter</taxon>
    </lineage>
</organism>
<feature type="domain" description="HTH gntR-type" evidence="4">
    <location>
        <begin position="8"/>
        <end position="76"/>
    </location>
</feature>
<reference evidence="6" key="1">
    <citation type="submission" date="2018-08" db="EMBL/GenBank/DDBJ databases">
        <authorList>
            <person name="Rodrigo-Torres L."/>
            <person name="Arahal R. D."/>
            <person name="Lucena T."/>
        </authorList>
    </citation>
    <scope>NUCLEOTIDE SEQUENCE [LARGE SCALE GENOMIC DNA]</scope>
    <source>
        <strain evidence="6">CECT 7235</strain>
    </source>
</reference>
<dbReference type="AlphaFoldDB" id="A0A3B0MY68"/>
<dbReference type="PROSITE" id="PS50949">
    <property type="entry name" value="HTH_GNTR"/>
    <property type="match status" value="1"/>
</dbReference>
<name>A0A3B0MY68_9RHOB</name>
<evidence type="ECO:0000256" key="3">
    <source>
        <dbReference type="ARBA" id="ARBA00023163"/>
    </source>
</evidence>
<dbReference type="CDD" id="cd07377">
    <property type="entry name" value="WHTH_GntR"/>
    <property type="match status" value="1"/>
</dbReference>
<dbReference type="Pfam" id="PF00392">
    <property type="entry name" value="GntR"/>
    <property type="match status" value="1"/>
</dbReference>
<evidence type="ECO:0000313" key="6">
    <source>
        <dbReference type="Proteomes" id="UP000272908"/>
    </source>
</evidence>
<sequence>MSLRPVSQPLHQQLRDLMLARIESGEWSPGTFLPSETRLAEEYGVAVGTLRKALLDMAAEGLVLRRQGKGTVVSSHDSDAVLFRFFNLRRADGTTFHPESRVLDRAFRAATPAEATALGLSVGAEVICITRVRDGDGVPLIYEEILLDAARFGSLLTLPDPLPNTLYQLYQTDFGASVYRALEHVTASAAEDGCARELGCTPGTPLLRVHRVAVDYNGAPLELRISYINTGAVHYHAEL</sequence>
<keyword evidence="6" id="KW-1185">Reference proteome</keyword>
<dbReference type="Proteomes" id="UP000272908">
    <property type="component" value="Unassembled WGS sequence"/>
</dbReference>
<dbReference type="Gene3D" id="1.10.10.10">
    <property type="entry name" value="Winged helix-like DNA-binding domain superfamily/Winged helix DNA-binding domain"/>
    <property type="match status" value="1"/>
</dbReference>
<dbReference type="EMBL" id="UIHC01000026">
    <property type="protein sequence ID" value="SUZ32736.1"/>
    <property type="molecule type" value="Genomic_DNA"/>
</dbReference>
<keyword evidence="2" id="KW-0238">DNA-binding</keyword>
<protein>
    <submittedName>
        <fullName evidence="5">HTH-type transcriptional repressor YvoA</fullName>
    </submittedName>
</protein>
<keyword evidence="1" id="KW-0805">Transcription regulation</keyword>
<dbReference type="Pfam" id="PF07702">
    <property type="entry name" value="UTRA"/>
    <property type="match status" value="1"/>
</dbReference>
<dbReference type="SUPFAM" id="SSF64288">
    <property type="entry name" value="Chorismate lyase-like"/>
    <property type="match status" value="1"/>
</dbReference>
<dbReference type="PRINTS" id="PR00035">
    <property type="entry name" value="HTHGNTR"/>
</dbReference>
<accession>A0A3B0MY68</accession>
<evidence type="ECO:0000256" key="1">
    <source>
        <dbReference type="ARBA" id="ARBA00023015"/>
    </source>
</evidence>
<evidence type="ECO:0000313" key="5">
    <source>
        <dbReference type="EMBL" id="SUZ32736.1"/>
    </source>
</evidence>
<gene>
    <name evidence="5" type="primary">yvoA_2</name>
    <name evidence="5" type="ORF">ROE7235_02498</name>
</gene>
<dbReference type="InterPro" id="IPR011663">
    <property type="entry name" value="UTRA"/>
</dbReference>